<keyword evidence="1" id="KW-1185">Reference proteome</keyword>
<reference evidence="2" key="2">
    <citation type="submission" date="2020-10" db="UniProtKB">
        <authorList>
            <consortium name="WormBaseParasite"/>
        </authorList>
    </citation>
    <scope>IDENTIFICATION</scope>
</reference>
<accession>A0A7E4VTI2</accession>
<dbReference type="Proteomes" id="UP000492821">
    <property type="component" value="Unassembled WGS sequence"/>
</dbReference>
<reference evidence="1" key="1">
    <citation type="journal article" date="2013" name="Genetics">
        <title>The draft genome and transcriptome of Panagrellus redivivus are shaped by the harsh demands of a free-living lifestyle.</title>
        <authorList>
            <person name="Srinivasan J."/>
            <person name="Dillman A.R."/>
            <person name="Macchietto M.G."/>
            <person name="Heikkinen L."/>
            <person name="Lakso M."/>
            <person name="Fracchia K.M."/>
            <person name="Antoshechkin I."/>
            <person name="Mortazavi A."/>
            <person name="Wong G."/>
            <person name="Sternberg P.W."/>
        </authorList>
    </citation>
    <scope>NUCLEOTIDE SEQUENCE [LARGE SCALE GENOMIC DNA]</scope>
    <source>
        <strain evidence="1">MT8872</strain>
    </source>
</reference>
<name>A0A7E4VTI2_PANRE</name>
<protein>
    <submittedName>
        <fullName evidence="2">AKAP7_NLS domain-containing protein</fullName>
    </submittedName>
</protein>
<sequence>MKIENWKEDENIYKLANMIHQKEAVKMAQKKEQPYRKAASKKQARKVRMHSTLRATCNTHLSSTFPSSLQPTNPSIAIRFTMPAKPDDQISFKDAVKLVTEESDQFRLENFNTHVTLYPWEFKQGAEKLLNKFKLNKNHDYALSGFVLAVDVIHVTERPMIHDCQGSVKLSGYSQRVVFYPTKPYPFKTTVTDIVNDVVVGNTYGMKTQLPLAEFTKKPRIGSTHQVYYKTLEEQDEMSILVCTFAKPPEGSKKRASAH</sequence>
<dbReference type="AlphaFoldDB" id="A0A7E4VTI2"/>
<dbReference type="WBParaSite" id="Pan_g3019.t1">
    <property type="protein sequence ID" value="Pan_g3019.t1"/>
    <property type="gene ID" value="Pan_g3019"/>
</dbReference>
<organism evidence="1 2">
    <name type="scientific">Panagrellus redivivus</name>
    <name type="common">Microworm</name>
    <dbReference type="NCBI Taxonomy" id="6233"/>
    <lineage>
        <taxon>Eukaryota</taxon>
        <taxon>Metazoa</taxon>
        <taxon>Ecdysozoa</taxon>
        <taxon>Nematoda</taxon>
        <taxon>Chromadorea</taxon>
        <taxon>Rhabditida</taxon>
        <taxon>Tylenchina</taxon>
        <taxon>Panagrolaimomorpha</taxon>
        <taxon>Panagrolaimoidea</taxon>
        <taxon>Panagrolaimidae</taxon>
        <taxon>Panagrellus</taxon>
    </lineage>
</organism>
<evidence type="ECO:0000313" key="2">
    <source>
        <dbReference type="WBParaSite" id="Pan_g3019.t1"/>
    </source>
</evidence>
<proteinExistence type="predicted"/>
<evidence type="ECO:0000313" key="1">
    <source>
        <dbReference type="Proteomes" id="UP000492821"/>
    </source>
</evidence>